<dbReference type="RefSeq" id="XP_002670500.1">
    <property type="nucleotide sequence ID" value="XM_002670454.1"/>
</dbReference>
<dbReference type="GeneID" id="8857688"/>
<evidence type="ECO:0000313" key="3">
    <source>
        <dbReference type="Proteomes" id="UP000006671"/>
    </source>
</evidence>
<feature type="region of interest" description="Disordered" evidence="1">
    <location>
        <begin position="233"/>
        <end position="262"/>
    </location>
</feature>
<keyword evidence="3" id="KW-1185">Reference proteome</keyword>
<organism evidence="3">
    <name type="scientific">Naegleria gruberi</name>
    <name type="common">Amoeba</name>
    <dbReference type="NCBI Taxonomy" id="5762"/>
    <lineage>
        <taxon>Eukaryota</taxon>
        <taxon>Discoba</taxon>
        <taxon>Heterolobosea</taxon>
        <taxon>Tetramitia</taxon>
        <taxon>Eutetramitia</taxon>
        <taxon>Vahlkampfiidae</taxon>
        <taxon>Naegleria</taxon>
    </lineage>
</organism>
<dbReference type="Proteomes" id="UP000006671">
    <property type="component" value="Unassembled WGS sequence"/>
</dbReference>
<dbReference type="VEuPathDB" id="AmoebaDB:NAEGRDRAFT_74420"/>
<name>D2VZA3_NAEGR</name>
<dbReference type="OMA" id="SANNCDA"/>
<proteinExistence type="predicted"/>
<accession>D2VZA3</accession>
<dbReference type="EMBL" id="GG738914">
    <property type="protein sequence ID" value="EFC37756.1"/>
    <property type="molecule type" value="Genomic_DNA"/>
</dbReference>
<evidence type="ECO:0000313" key="2">
    <source>
        <dbReference type="EMBL" id="EFC37756.1"/>
    </source>
</evidence>
<protein>
    <submittedName>
        <fullName evidence="2">Predicted protein</fullName>
    </submittedName>
</protein>
<sequence>MYINPKKKVLSKWCANHGVSPNTSSSMVVNTTTTAVGNIKIEDTTTNPCTISNYSMYSPTAPHLSLPSQSHIDNISDSWKVVQRDEDYFKRNNCRLSTSISLTYSREDSSCLEPLESGNIVLYSSLRYLLKHDFKLTSSTNVNLPQILFMRVDLIGGTIKEKINGVISHSSELSNTYQKVFKADSRLQIEKVQSYKQAVHFKLSLFDLSDLEHAICVLDSVSFNVFARKKQDGSVSPKTKKTKNSATKRSLSATDDNIKSSKQPKVEDAFCNNISNTFSYAQSINVTPSSVNNDMHLSDGSLSLLANVLTNPSNYLDDDEEPEHNLEIDDGEPVNCDNQLLCTYEHQLKELISHISYLSSEERAIALQSAIVALR</sequence>
<dbReference type="InParanoid" id="D2VZA3"/>
<evidence type="ECO:0000256" key="1">
    <source>
        <dbReference type="SAM" id="MobiDB-lite"/>
    </source>
</evidence>
<dbReference type="OrthoDB" id="10267072at2759"/>
<dbReference type="AlphaFoldDB" id="D2VZA3"/>
<reference evidence="2 3" key="1">
    <citation type="journal article" date="2010" name="Cell">
        <title>The genome of Naegleria gruberi illuminates early eukaryotic versatility.</title>
        <authorList>
            <person name="Fritz-Laylin L.K."/>
            <person name="Prochnik S.E."/>
            <person name="Ginger M.L."/>
            <person name="Dacks J.B."/>
            <person name="Carpenter M.L."/>
            <person name="Field M.C."/>
            <person name="Kuo A."/>
            <person name="Paredez A."/>
            <person name="Chapman J."/>
            <person name="Pham J."/>
            <person name="Shu S."/>
            <person name="Neupane R."/>
            <person name="Cipriano M."/>
            <person name="Mancuso J."/>
            <person name="Tu H."/>
            <person name="Salamov A."/>
            <person name="Lindquist E."/>
            <person name="Shapiro H."/>
            <person name="Lucas S."/>
            <person name="Grigoriev I.V."/>
            <person name="Cande W.Z."/>
            <person name="Fulton C."/>
            <person name="Rokhsar D.S."/>
            <person name="Dawson S.C."/>
        </authorList>
    </citation>
    <scope>NUCLEOTIDE SEQUENCE [LARGE SCALE GENOMIC DNA]</scope>
    <source>
        <strain evidence="2 3">NEG-M</strain>
    </source>
</reference>
<feature type="compositionally biased region" description="Polar residues" evidence="1">
    <location>
        <begin position="244"/>
        <end position="255"/>
    </location>
</feature>
<dbReference type="KEGG" id="ngr:NAEGRDRAFT_74420"/>
<gene>
    <name evidence="2" type="ORF">NAEGRDRAFT_74420</name>
</gene>